<evidence type="ECO:0000256" key="2">
    <source>
        <dbReference type="ARBA" id="ARBA00022980"/>
    </source>
</evidence>
<dbReference type="PROSITE" id="PS00323">
    <property type="entry name" value="RIBOSOMAL_S19"/>
    <property type="match status" value="1"/>
</dbReference>
<dbReference type="InterPro" id="IPR023575">
    <property type="entry name" value="Ribosomal_uS19_SF"/>
</dbReference>
<keyword evidence="8" id="KW-1185">Reference proteome</keyword>
<comment type="function">
    <text evidence="5">Protein S19 forms a complex with S13 that binds strongly to the 16S ribosomal RNA.</text>
</comment>
<accession>A0ABX4MEI9</accession>
<evidence type="ECO:0000256" key="4">
    <source>
        <dbReference type="ARBA" id="ARBA00035163"/>
    </source>
</evidence>
<dbReference type="GO" id="GO:0005840">
    <property type="term" value="C:ribosome"/>
    <property type="evidence" value="ECO:0007669"/>
    <property type="project" value="UniProtKB-KW"/>
</dbReference>
<evidence type="ECO:0000256" key="5">
    <source>
        <dbReference type="HAMAP-Rule" id="MF_00531"/>
    </source>
</evidence>
<dbReference type="Proteomes" id="UP000228684">
    <property type="component" value="Unassembled WGS sequence"/>
</dbReference>
<keyword evidence="3 5" id="KW-0687">Ribonucleoprotein</keyword>
<evidence type="ECO:0000256" key="6">
    <source>
        <dbReference type="RuleBase" id="RU003485"/>
    </source>
</evidence>
<evidence type="ECO:0000256" key="1">
    <source>
        <dbReference type="ARBA" id="ARBA00007345"/>
    </source>
</evidence>
<dbReference type="SUPFAM" id="SSF54570">
    <property type="entry name" value="Ribosomal protein S19"/>
    <property type="match status" value="1"/>
</dbReference>
<name>A0ABX4MEI9_9HYPH</name>
<keyword evidence="5" id="KW-0699">rRNA-binding</keyword>
<dbReference type="EMBL" id="NXGM01000173">
    <property type="protein sequence ID" value="PIM94851.1"/>
    <property type="molecule type" value="Genomic_DNA"/>
</dbReference>
<dbReference type="InterPro" id="IPR020934">
    <property type="entry name" value="Ribosomal_uS19_CS"/>
</dbReference>
<comment type="similarity">
    <text evidence="1 5 6">Belongs to the universal ribosomal protein uS19 family.</text>
</comment>
<keyword evidence="2 5" id="KW-0689">Ribosomal protein</keyword>
<comment type="caution">
    <text evidence="7">The sequence shown here is derived from an EMBL/GenBank/DDBJ whole genome shotgun (WGS) entry which is preliminary data.</text>
</comment>
<dbReference type="PRINTS" id="PR00975">
    <property type="entry name" value="RIBOSOMALS19"/>
</dbReference>
<keyword evidence="5" id="KW-0694">RNA-binding</keyword>
<gene>
    <name evidence="5 7" type="primary">rpsS</name>
    <name evidence="7" type="ORF">magneo_309</name>
</gene>
<sequence length="79" mass="9202">MARSMWKPPFVSNKILKRCHYEVNIKTWKRNTCITPELIGIIFEIYNGIMFTKIKITTSMVGHKLGEFSLTRKSCIHNG</sequence>
<evidence type="ECO:0000313" key="7">
    <source>
        <dbReference type="EMBL" id="PIM94851.1"/>
    </source>
</evidence>
<reference evidence="7" key="1">
    <citation type="submission" date="2017-09" db="EMBL/GenBank/DDBJ databases">
        <authorList>
            <person name="Campbell M.A."/>
            <person name="Lukasik P."/>
            <person name="Simon C."/>
            <person name="McCutcheon J.P."/>
        </authorList>
    </citation>
    <scope>NUCLEOTIDE SEQUENCE [LARGE SCALE GENOMIC DNA]</scope>
    <source>
        <strain evidence="7">MAGNEO</strain>
    </source>
</reference>
<dbReference type="Pfam" id="PF00203">
    <property type="entry name" value="Ribosomal_S19"/>
    <property type="match status" value="1"/>
</dbReference>
<dbReference type="PANTHER" id="PTHR11880:SF8">
    <property type="entry name" value="SMALL RIBOSOMAL SUBUNIT PROTEIN US19M"/>
    <property type="match status" value="1"/>
</dbReference>
<dbReference type="Gene3D" id="3.30.860.10">
    <property type="entry name" value="30s Ribosomal Protein S19, Chain A"/>
    <property type="match status" value="1"/>
</dbReference>
<proteinExistence type="inferred from homology"/>
<dbReference type="PIRSF" id="PIRSF002144">
    <property type="entry name" value="Ribosomal_S19"/>
    <property type="match status" value="1"/>
</dbReference>
<dbReference type="HAMAP" id="MF_00531">
    <property type="entry name" value="Ribosomal_uS19"/>
    <property type="match status" value="1"/>
</dbReference>
<dbReference type="PANTHER" id="PTHR11880">
    <property type="entry name" value="RIBOSOMAL PROTEIN S19P FAMILY MEMBER"/>
    <property type="match status" value="1"/>
</dbReference>
<evidence type="ECO:0000313" key="8">
    <source>
        <dbReference type="Proteomes" id="UP000228684"/>
    </source>
</evidence>
<evidence type="ECO:0000256" key="3">
    <source>
        <dbReference type="ARBA" id="ARBA00023274"/>
    </source>
</evidence>
<organism evidence="7 8">
    <name type="scientific">Candidatus Hodgkinia cicadicola</name>
    <dbReference type="NCBI Taxonomy" id="573658"/>
    <lineage>
        <taxon>Bacteria</taxon>
        <taxon>Pseudomonadati</taxon>
        <taxon>Pseudomonadota</taxon>
        <taxon>Alphaproteobacteria</taxon>
        <taxon>Hyphomicrobiales</taxon>
        <taxon>Candidatus Hodgkinia</taxon>
    </lineage>
</organism>
<protein>
    <recommendedName>
        <fullName evidence="4 5">Small ribosomal subunit protein uS19</fullName>
    </recommendedName>
</protein>
<dbReference type="InterPro" id="IPR002222">
    <property type="entry name" value="Ribosomal_uS19"/>
</dbReference>